<keyword evidence="4 5" id="KW-0274">FAD</keyword>
<dbReference type="Pfam" id="PF00732">
    <property type="entry name" value="GMC_oxred_N"/>
    <property type="match status" value="1"/>
</dbReference>
<dbReference type="PROSITE" id="PS00623">
    <property type="entry name" value="GMC_OXRED_1"/>
    <property type="match status" value="1"/>
</dbReference>
<evidence type="ECO:0000256" key="4">
    <source>
        <dbReference type="ARBA" id="ARBA00022827"/>
    </source>
</evidence>
<feature type="domain" description="Glucose-methanol-choline oxidoreductase N-terminal" evidence="7">
    <location>
        <begin position="89"/>
        <end position="112"/>
    </location>
</feature>
<evidence type="ECO:0000313" key="8">
    <source>
        <dbReference type="EMBL" id="CAD7635688.1"/>
    </source>
</evidence>
<dbReference type="AlphaFoldDB" id="A0A7R9L7V4"/>
<dbReference type="EMBL" id="OC872037">
    <property type="protein sequence ID" value="CAD7635688.1"/>
    <property type="molecule type" value="Genomic_DNA"/>
</dbReference>
<protein>
    <recommendedName>
        <fullName evidence="7">Glucose-methanol-choline oxidoreductase N-terminal domain-containing protein</fullName>
    </recommendedName>
</protein>
<gene>
    <name evidence="8" type="ORF">OSB1V03_LOCUS16079</name>
</gene>
<reference evidence="8" key="1">
    <citation type="submission" date="2020-11" db="EMBL/GenBank/DDBJ databases">
        <authorList>
            <person name="Tran Van P."/>
        </authorList>
    </citation>
    <scope>NUCLEOTIDE SEQUENCE</scope>
</reference>
<comment type="similarity">
    <text evidence="2 5">Belongs to the GMC oxidoreductase family.</text>
</comment>
<dbReference type="PANTHER" id="PTHR11552">
    <property type="entry name" value="GLUCOSE-METHANOL-CHOLINE GMC OXIDOREDUCTASE"/>
    <property type="match status" value="1"/>
</dbReference>
<keyword evidence="3 5" id="KW-0285">Flavoprotein</keyword>
<dbReference type="InterPro" id="IPR032675">
    <property type="entry name" value="LRR_dom_sf"/>
</dbReference>
<dbReference type="SUPFAM" id="SSF51905">
    <property type="entry name" value="FAD/NAD(P)-binding domain"/>
    <property type="match status" value="1"/>
</dbReference>
<dbReference type="OrthoDB" id="269227at2759"/>
<dbReference type="SUPFAM" id="SSF52047">
    <property type="entry name" value="RNI-like"/>
    <property type="match status" value="1"/>
</dbReference>
<evidence type="ECO:0000256" key="3">
    <source>
        <dbReference type="ARBA" id="ARBA00022630"/>
    </source>
</evidence>
<evidence type="ECO:0000256" key="5">
    <source>
        <dbReference type="RuleBase" id="RU003968"/>
    </source>
</evidence>
<dbReference type="GO" id="GO:0050660">
    <property type="term" value="F:flavin adenine dinucleotide binding"/>
    <property type="evidence" value="ECO:0007669"/>
    <property type="project" value="InterPro"/>
</dbReference>
<evidence type="ECO:0000313" key="9">
    <source>
        <dbReference type="Proteomes" id="UP000759131"/>
    </source>
</evidence>
<dbReference type="Gene3D" id="3.80.10.10">
    <property type="entry name" value="Ribonuclease Inhibitor"/>
    <property type="match status" value="1"/>
</dbReference>
<dbReference type="PANTHER" id="PTHR11552:SF147">
    <property type="entry name" value="CHOLINE DEHYDROGENASE, MITOCHONDRIAL"/>
    <property type="match status" value="1"/>
</dbReference>
<sequence length="764" mass="86858">HDSVADRQHWDQTYDYIVVGAGSAGSVVAHRLVDECKTKILLLEAGGAQSVDTDIPQNARSLLNTEYNCRYHTVPQKWFTPYRVPVPRGRGIGGSSTINNMVYSRGNRQDYDRWVTEFGAYGWSYEEMLSYFVKSENNTDSSVVATNTIFHGTGGPVKVFTDPNPDPLLRVYNDVLNSELGLPNTDINGPNQLGVTIAQSFIYEGIRQSTGNAYLTPNPWPDKLHILTNAYVTRVLFSEVKKKWTAIGVEFSRNGRTYHVMANKEVILSAGTFGSAKILMLSGIGPRDHLTQLGIPVLVNLPVGDYLRDHPSVSIHMTVDDKRLDETGAQLTVQQLYEELVYGRGPLSVLTNSVYFWSTQSNADKCWPNTYTYSTVEVLVLKIFSYLSIHELIGLERVSKQFQFCANYLFRHQKTLSFKPKDDVIPKSYSFPLRYLETHLDGKLCLISNAQRILWLSQKLPNIEYLGISHFTTDYKTLYDILKAFQSVKWLDIRVGNQFTGQQYRQLGQLLSGRVTTFMAIDCYEHSKNMDNMVDMVRELTQLTKLGIRLRARNTVRELFRCLPQSIRSLQVISNLVDLEMAEILVANNGKHLDYLFICNLTAEALQLIVNSMALNEFSYDFRRESHEWQRFQCVAQKQPNLRTLRLIANDFKDYKYTTNLIQFSNVKTFAFCVCKPKIDSFISLLKCFSALETLRLDHTSIDCDLKEYKSAAFSPIAMEAAVVSALIMLGITEASATRRPPTCLTRRRSSTTTSSRWAAPIRH</sequence>
<feature type="region of interest" description="Disordered" evidence="6">
    <location>
        <begin position="743"/>
        <end position="764"/>
    </location>
</feature>
<dbReference type="Gene3D" id="3.30.560.10">
    <property type="entry name" value="Glucose Oxidase, domain 3"/>
    <property type="match status" value="1"/>
</dbReference>
<evidence type="ECO:0000256" key="6">
    <source>
        <dbReference type="SAM" id="MobiDB-lite"/>
    </source>
</evidence>
<feature type="compositionally biased region" description="Low complexity" evidence="6">
    <location>
        <begin position="743"/>
        <end position="757"/>
    </location>
</feature>
<name>A0A7R9L7V4_9ACAR</name>
<dbReference type="InterPro" id="IPR036188">
    <property type="entry name" value="FAD/NAD-bd_sf"/>
</dbReference>
<dbReference type="GO" id="GO:0016614">
    <property type="term" value="F:oxidoreductase activity, acting on CH-OH group of donors"/>
    <property type="evidence" value="ECO:0007669"/>
    <property type="project" value="InterPro"/>
</dbReference>
<comment type="cofactor">
    <cofactor evidence="1">
        <name>FAD</name>
        <dbReference type="ChEBI" id="CHEBI:57692"/>
    </cofactor>
</comment>
<dbReference type="Proteomes" id="UP000759131">
    <property type="component" value="Unassembled WGS sequence"/>
</dbReference>
<feature type="non-terminal residue" evidence="8">
    <location>
        <position position="1"/>
    </location>
</feature>
<dbReference type="InterPro" id="IPR012132">
    <property type="entry name" value="GMC_OxRdtase"/>
</dbReference>
<dbReference type="InterPro" id="IPR000172">
    <property type="entry name" value="GMC_OxRdtase_N"/>
</dbReference>
<dbReference type="EMBL" id="CAJPIZ010017462">
    <property type="protein sequence ID" value="CAG2116118.1"/>
    <property type="molecule type" value="Genomic_DNA"/>
</dbReference>
<organism evidence="8">
    <name type="scientific">Medioppia subpectinata</name>
    <dbReference type="NCBI Taxonomy" id="1979941"/>
    <lineage>
        <taxon>Eukaryota</taxon>
        <taxon>Metazoa</taxon>
        <taxon>Ecdysozoa</taxon>
        <taxon>Arthropoda</taxon>
        <taxon>Chelicerata</taxon>
        <taxon>Arachnida</taxon>
        <taxon>Acari</taxon>
        <taxon>Acariformes</taxon>
        <taxon>Sarcoptiformes</taxon>
        <taxon>Oribatida</taxon>
        <taxon>Brachypylina</taxon>
        <taxon>Oppioidea</taxon>
        <taxon>Oppiidae</taxon>
        <taxon>Medioppia</taxon>
    </lineage>
</organism>
<evidence type="ECO:0000256" key="2">
    <source>
        <dbReference type="ARBA" id="ARBA00010790"/>
    </source>
</evidence>
<keyword evidence="9" id="KW-1185">Reference proteome</keyword>
<accession>A0A7R9L7V4</accession>
<dbReference type="Gene3D" id="3.50.50.60">
    <property type="entry name" value="FAD/NAD(P)-binding domain"/>
    <property type="match status" value="1"/>
</dbReference>
<evidence type="ECO:0000259" key="7">
    <source>
        <dbReference type="PROSITE" id="PS00623"/>
    </source>
</evidence>
<feature type="non-terminal residue" evidence="8">
    <location>
        <position position="764"/>
    </location>
</feature>
<proteinExistence type="inferred from homology"/>
<evidence type="ECO:0000256" key="1">
    <source>
        <dbReference type="ARBA" id="ARBA00001974"/>
    </source>
</evidence>